<reference evidence="1" key="1">
    <citation type="submission" date="2017-05" db="UniProtKB">
        <authorList>
            <consortium name="EnsemblMetazoa"/>
        </authorList>
    </citation>
    <scope>IDENTIFICATION</scope>
</reference>
<dbReference type="EnsemblMetazoa" id="Aqu2.1.30623_001">
    <property type="protein sequence ID" value="Aqu2.1.30623_001"/>
    <property type="gene ID" value="Aqu2.1.30623"/>
</dbReference>
<proteinExistence type="predicted"/>
<sequence>MGHKPHWWVVFHPETLKRREINQAGISCDDANMSNASVCDEGKYVNNDLLKKSHRSGIQAIEHSPRIPI</sequence>
<dbReference type="InParanoid" id="A0A1X7US78"/>
<name>A0A1X7US78_AMPQE</name>
<organism evidence="1">
    <name type="scientific">Amphimedon queenslandica</name>
    <name type="common">Sponge</name>
    <dbReference type="NCBI Taxonomy" id="400682"/>
    <lineage>
        <taxon>Eukaryota</taxon>
        <taxon>Metazoa</taxon>
        <taxon>Porifera</taxon>
        <taxon>Demospongiae</taxon>
        <taxon>Heteroscleromorpha</taxon>
        <taxon>Haplosclerida</taxon>
        <taxon>Niphatidae</taxon>
        <taxon>Amphimedon</taxon>
    </lineage>
</organism>
<evidence type="ECO:0000313" key="1">
    <source>
        <dbReference type="EnsemblMetazoa" id="Aqu2.1.30623_001"/>
    </source>
</evidence>
<protein>
    <submittedName>
        <fullName evidence="1">Uncharacterized protein</fullName>
    </submittedName>
</protein>
<dbReference type="AlphaFoldDB" id="A0A1X7US78"/>
<accession>A0A1X7US78</accession>